<dbReference type="RefSeq" id="WP_162447346.1">
    <property type="nucleotide sequence ID" value="NZ_CP048222.1"/>
</dbReference>
<protein>
    <recommendedName>
        <fullName evidence="3">Tetratricopeptide repeat protein</fullName>
    </recommendedName>
</protein>
<dbReference type="KEGG" id="rhoz:GXP67_34495"/>
<dbReference type="EMBL" id="CP048222">
    <property type="protein sequence ID" value="QHT71407.1"/>
    <property type="molecule type" value="Genomic_DNA"/>
</dbReference>
<proteinExistence type="predicted"/>
<reference evidence="1 2" key="1">
    <citation type="submission" date="2020-01" db="EMBL/GenBank/DDBJ databases">
        <authorList>
            <person name="Kim M.K."/>
        </authorList>
    </citation>
    <scope>NUCLEOTIDE SEQUENCE [LARGE SCALE GENOMIC DNA]</scope>
    <source>
        <strain evidence="1 2">172606-1</strain>
    </source>
</reference>
<accession>A0A6C0GU08</accession>
<dbReference type="Proteomes" id="UP000480178">
    <property type="component" value="Chromosome"/>
</dbReference>
<sequence>MNKDTFLHLLQSTTLISTSDTIALEEVVQAHPYCHLAHYLVAKAHQQQENAQVSEKVKKAAVYAVNRNVLKKLLLVKFPEAASATISSVENTPQPIYPVSPEVIEKVAEPELTIELPQIPLLEQEPTPPTIQTEDNQSVVNNTAINPEETAKAEESTTINIRKIDKTHQSEIIDSFIKNEPRISSLNKGDKRLPESAQDLSEKSITLPSGIISENLAGIMIKQGKTDKAIDIYEKLILKYPKKRRTLQKK</sequence>
<evidence type="ECO:0000313" key="1">
    <source>
        <dbReference type="EMBL" id="QHT71407.1"/>
    </source>
</evidence>
<evidence type="ECO:0000313" key="2">
    <source>
        <dbReference type="Proteomes" id="UP000480178"/>
    </source>
</evidence>
<organism evidence="1 2">
    <name type="scientific">Rhodocytophaga rosea</name>
    <dbReference type="NCBI Taxonomy" id="2704465"/>
    <lineage>
        <taxon>Bacteria</taxon>
        <taxon>Pseudomonadati</taxon>
        <taxon>Bacteroidota</taxon>
        <taxon>Cytophagia</taxon>
        <taxon>Cytophagales</taxon>
        <taxon>Rhodocytophagaceae</taxon>
        <taxon>Rhodocytophaga</taxon>
    </lineage>
</organism>
<keyword evidence="2" id="KW-1185">Reference proteome</keyword>
<dbReference type="AlphaFoldDB" id="A0A6C0GU08"/>
<evidence type="ECO:0008006" key="3">
    <source>
        <dbReference type="Google" id="ProtNLM"/>
    </source>
</evidence>
<dbReference type="SUPFAM" id="SSF48452">
    <property type="entry name" value="TPR-like"/>
    <property type="match status" value="1"/>
</dbReference>
<gene>
    <name evidence="1" type="ORF">GXP67_34495</name>
</gene>
<name>A0A6C0GU08_9BACT</name>
<dbReference type="InterPro" id="IPR011990">
    <property type="entry name" value="TPR-like_helical_dom_sf"/>
</dbReference>